<protein>
    <recommendedName>
        <fullName evidence="2">CRISPR type III-associated protein domain-containing protein</fullName>
    </recommendedName>
</protein>
<feature type="domain" description="CRISPR type III-associated protein" evidence="2">
    <location>
        <begin position="136"/>
        <end position="339"/>
    </location>
</feature>
<sequence length="473" mass="53778">MIYDFQAQFAFALQDDAVQGFALQWLAGESERLPERWQMLQAISDPAERLAILSQAMLSPHLERARSGTRTQSGGYRFWVAQRAPDFLHRRRVWMQELGLEPELPDLARFPPDSWALQLPFTLRKPYLSKDDTTFHLLDNPVRKEKIFQVPMVAATGWKGALRTALVQHLVAWWGSLNDDERQQCSHRRMFLRRRFQMARLFGNEKGVQTDDASFDAFLDQLGGERLAQIYRRVVRRYLAASGFVAGRLHFFPTFFDQLGLEVINPHSRQSGVGERGPILLEAVPQGATGTLLLLYVPFGRLNRRAVAQDLEMTAQGLQALLTTYGFGAKTSSGFGVVEEALAGQGRLVIRAALAGAEQKPSRPLEPEIPETVQRFREQYPDEDFGLKPKEWRDKRKATSREQDQYKAARADFSDYQIQLSDYQHQVADWEKAADAASRQPQPSVTERIFNTLSDLQEEAQQVAAQLRRGGEG</sequence>
<dbReference type="RefSeq" id="WP_097644985.1">
    <property type="nucleotide sequence ID" value="NZ_NQWI01000084.1"/>
</dbReference>
<dbReference type="Pfam" id="PF03787">
    <property type="entry name" value="RAMPs"/>
    <property type="match status" value="1"/>
</dbReference>
<dbReference type="GO" id="GO:0051607">
    <property type="term" value="P:defense response to virus"/>
    <property type="evidence" value="ECO:0007669"/>
    <property type="project" value="UniProtKB-KW"/>
</dbReference>
<evidence type="ECO:0000259" key="2">
    <source>
        <dbReference type="Pfam" id="PF03787"/>
    </source>
</evidence>
<proteinExistence type="predicted"/>
<reference evidence="4" key="1">
    <citation type="submission" date="2017-08" db="EMBL/GenBank/DDBJ databases">
        <authorList>
            <person name="Grouzdev D.S."/>
            <person name="Gaisin V.A."/>
            <person name="Rysina M.S."/>
            <person name="Gorlenko V.M."/>
        </authorList>
    </citation>
    <scope>NUCLEOTIDE SEQUENCE [LARGE SCALE GENOMIC DNA]</scope>
    <source>
        <strain evidence="4">Kir15-3F</strain>
    </source>
</reference>
<evidence type="ECO:0000256" key="1">
    <source>
        <dbReference type="ARBA" id="ARBA00023118"/>
    </source>
</evidence>
<comment type="caution">
    <text evidence="3">The sequence shown here is derived from an EMBL/GenBank/DDBJ whole genome shotgun (WGS) entry which is preliminary data.</text>
</comment>
<dbReference type="OrthoDB" id="5501881at2"/>
<dbReference type="CDD" id="cd09726">
    <property type="entry name" value="RAMP_I_III"/>
    <property type="match status" value="1"/>
</dbReference>
<evidence type="ECO:0000313" key="4">
    <source>
        <dbReference type="Proteomes" id="UP000220527"/>
    </source>
</evidence>
<organism evidence="3 4">
    <name type="scientific">Candidatus Viridilinea mediisalina</name>
    <dbReference type="NCBI Taxonomy" id="2024553"/>
    <lineage>
        <taxon>Bacteria</taxon>
        <taxon>Bacillati</taxon>
        <taxon>Chloroflexota</taxon>
        <taxon>Chloroflexia</taxon>
        <taxon>Chloroflexales</taxon>
        <taxon>Chloroflexineae</taxon>
        <taxon>Oscillochloridaceae</taxon>
        <taxon>Candidatus Viridilinea</taxon>
    </lineage>
</organism>
<dbReference type="InterPro" id="IPR005537">
    <property type="entry name" value="RAMP_III_fam"/>
</dbReference>
<keyword evidence="1" id="KW-0051">Antiviral defense</keyword>
<name>A0A2A6RH26_9CHLR</name>
<dbReference type="Proteomes" id="UP000220527">
    <property type="component" value="Unassembled WGS sequence"/>
</dbReference>
<evidence type="ECO:0000313" key="3">
    <source>
        <dbReference type="EMBL" id="PDW02160.1"/>
    </source>
</evidence>
<keyword evidence="4" id="KW-1185">Reference proteome</keyword>
<gene>
    <name evidence="3" type="ORF">CJ255_15390</name>
</gene>
<dbReference type="AlphaFoldDB" id="A0A2A6RH26"/>
<accession>A0A2A6RH26</accession>
<dbReference type="EMBL" id="NQWI01000084">
    <property type="protein sequence ID" value="PDW02160.1"/>
    <property type="molecule type" value="Genomic_DNA"/>
</dbReference>